<feature type="compositionally biased region" description="Low complexity" evidence="1">
    <location>
        <begin position="541"/>
        <end position="566"/>
    </location>
</feature>
<feature type="compositionally biased region" description="Polar residues" evidence="1">
    <location>
        <begin position="329"/>
        <end position="338"/>
    </location>
</feature>
<feature type="compositionally biased region" description="Pro residues" evidence="1">
    <location>
        <begin position="390"/>
        <end position="402"/>
    </location>
</feature>
<evidence type="ECO:0000256" key="2">
    <source>
        <dbReference type="SAM" id="Phobius"/>
    </source>
</evidence>
<dbReference type="PANTHER" id="PTHR45691:SF6">
    <property type="entry name" value="PROTEIN DIAPHANOUS"/>
    <property type="match status" value="1"/>
</dbReference>
<dbReference type="GO" id="GO:0005884">
    <property type="term" value="C:actin filament"/>
    <property type="evidence" value="ECO:0007669"/>
    <property type="project" value="TreeGrafter"/>
</dbReference>
<protein>
    <recommendedName>
        <fullName evidence="5">Formin-like protein</fullName>
    </recommendedName>
</protein>
<feature type="region of interest" description="Disordered" evidence="1">
    <location>
        <begin position="135"/>
        <end position="292"/>
    </location>
</feature>
<feature type="compositionally biased region" description="Basic and acidic residues" evidence="1">
    <location>
        <begin position="195"/>
        <end position="204"/>
    </location>
</feature>
<evidence type="ECO:0000256" key="1">
    <source>
        <dbReference type="SAM" id="MobiDB-lite"/>
    </source>
</evidence>
<gene>
    <name evidence="3" type="ORF">LSALG_LOCUS36321</name>
</gene>
<feature type="compositionally biased region" description="Polar residues" evidence="1">
    <location>
        <begin position="157"/>
        <end position="169"/>
    </location>
</feature>
<feature type="region of interest" description="Disordered" evidence="1">
    <location>
        <begin position="312"/>
        <end position="347"/>
    </location>
</feature>
<organism evidence="3 4">
    <name type="scientific">Lactuca saligna</name>
    <name type="common">Willowleaf lettuce</name>
    <dbReference type="NCBI Taxonomy" id="75948"/>
    <lineage>
        <taxon>Eukaryota</taxon>
        <taxon>Viridiplantae</taxon>
        <taxon>Streptophyta</taxon>
        <taxon>Embryophyta</taxon>
        <taxon>Tracheophyta</taxon>
        <taxon>Spermatophyta</taxon>
        <taxon>Magnoliopsida</taxon>
        <taxon>eudicotyledons</taxon>
        <taxon>Gunneridae</taxon>
        <taxon>Pentapetalae</taxon>
        <taxon>asterids</taxon>
        <taxon>campanulids</taxon>
        <taxon>Asterales</taxon>
        <taxon>Asteraceae</taxon>
        <taxon>Cichorioideae</taxon>
        <taxon>Cichorieae</taxon>
        <taxon>Lactucinae</taxon>
        <taxon>Lactuca</taxon>
    </lineage>
</organism>
<dbReference type="InterPro" id="IPR051412">
    <property type="entry name" value="Formin_Homology_Diaphanous_sf"/>
</dbReference>
<evidence type="ECO:0000313" key="3">
    <source>
        <dbReference type="EMBL" id="CAI9297512.1"/>
    </source>
</evidence>
<feature type="region of interest" description="Disordered" evidence="1">
    <location>
        <begin position="412"/>
        <end position="431"/>
    </location>
</feature>
<feature type="compositionally biased region" description="Pro residues" evidence="1">
    <location>
        <begin position="222"/>
        <end position="232"/>
    </location>
</feature>
<feature type="transmembrane region" description="Helical" evidence="2">
    <location>
        <begin position="69"/>
        <end position="87"/>
    </location>
</feature>
<feature type="region of interest" description="Disordered" evidence="1">
    <location>
        <begin position="383"/>
        <end position="407"/>
    </location>
</feature>
<reference evidence="3" key="1">
    <citation type="submission" date="2023-04" db="EMBL/GenBank/DDBJ databases">
        <authorList>
            <person name="Vijverberg K."/>
            <person name="Xiong W."/>
            <person name="Schranz E."/>
        </authorList>
    </citation>
    <scope>NUCLEOTIDE SEQUENCE</scope>
</reference>
<dbReference type="PANTHER" id="PTHR45691">
    <property type="entry name" value="PROTEIN DIAPHANOUS"/>
    <property type="match status" value="1"/>
</dbReference>
<feature type="region of interest" description="Disordered" evidence="1">
    <location>
        <begin position="436"/>
        <end position="567"/>
    </location>
</feature>
<dbReference type="AlphaFoldDB" id="A0AA35ZTC9"/>
<keyword evidence="2" id="KW-0812">Transmembrane</keyword>
<accession>A0AA35ZTC9</accession>
<evidence type="ECO:0000313" key="4">
    <source>
        <dbReference type="Proteomes" id="UP001177003"/>
    </source>
</evidence>
<feature type="compositionally biased region" description="Basic and acidic residues" evidence="1">
    <location>
        <begin position="507"/>
        <end position="520"/>
    </location>
</feature>
<feature type="transmembrane region" description="Helical" evidence="2">
    <location>
        <begin position="30"/>
        <end position="49"/>
    </location>
</feature>
<feature type="compositionally biased region" description="Basic and acidic residues" evidence="1">
    <location>
        <begin position="248"/>
        <end position="263"/>
    </location>
</feature>
<keyword evidence="2" id="KW-0472">Membrane</keyword>
<keyword evidence="2" id="KW-1133">Transmembrane helix</keyword>
<feature type="compositionally biased region" description="Basic and acidic residues" evidence="1">
    <location>
        <begin position="135"/>
        <end position="152"/>
    </location>
</feature>
<proteinExistence type="predicted"/>
<evidence type="ECO:0008006" key="5">
    <source>
        <dbReference type="Google" id="ProtNLM"/>
    </source>
</evidence>
<dbReference type="GO" id="GO:0030041">
    <property type="term" value="P:actin filament polymerization"/>
    <property type="evidence" value="ECO:0007669"/>
    <property type="project" value="TreeGrafter"/>
</dbReference>
<sequence>MEQDDGSEPTAWFQPPITTTRRRNPSIEPVILLLLLLTILLLLLLFFFLHPLQSHIPKIMKPTFLKSSWDSLNVFLVFFAIICGVFASTTNNTSSMPNATYPVNNLVPESYEYEEHEQVNGGLIRSSRSYPDLRRESESLREKGENGIRFYDDSEVDIQNSSSVNNRSPQRGGGKEDMYRSETISGDIRHRPRRREAEEVHAEGSTKLSRNVPVSMAQLRPLSPPAPSPAPPLSVSVKTRRRRSSRSLGRDETGDDVTSRIDKIQIVSQNPPSSTLPPPLPSLVPSEHRLHQKRDKLEGTLSESISELATKIDSVDDQRKRKRKIRQKPTNIQPVTPSIQPPVLPPAPPVTVVPPHAPRVTVVPPPPPLRTIFNAIFKTVRKTKRFPSKTSPPPSPPPPPPSSIITSFFKTGTKSKHVNSSSAISPPRRFTVPVTLKQESKRMSQIKSPSPPLQRKPEAPSRRSAGTDKPPLPTKTSNFYDKDDFLLSGSHSTMNPIPTPPPPAFKFELRGDPVKSRSIHESVCSSPEHGPVDFRSPSPSPSTSTSTAIDVGDSFGPSPISFPSPDVNVKADSFISRRKDEWRMENIKFN</sequence>
<name>A0AA35ZTC9_LACSI</name>
<dbReference type="EMBL" id="OX465084">
    <property type="protein sequence ID" value="CAI9297512.1"/>
    <property type="molecule type" value="Genomic_DNA"/>
</dbReference>
<keyword evidence="4" id="KW-1185">Reference proteome</keyword>
<dbReference type="Proteomes" id="UP001177003">
    <property type="component" value="Chromosome 8"/>
</dbReference>